<dbReference type="RefSeq" id="WP_127730126.1">
    <property type="nucleotide sequence ID" value="NZ_SACP01000012.1"/>
</dbReference>
<accession>A0A437P5J9</accession>
<dbReference type="AlphaFoldDB" id="A0A437P5J9"/>
<comment type="caution">
    <text evidence="1">The sequence shown here is derived from an EMBL/GenBank/DDBJ whole genome shotgun (WGS) entry which is preliminary data.</text>
</comment>
<dbReference type="EMBL" id="SACP01000012">
    <property type="protein sequence ID" value="RVU17514.1"/>
    <property type="molecule type" value="Genomic_DNA"/>
</dbReference>
<organism evidence="1 2">
    <name type="scientific">Methylobacterium oryzihabitans</name>
    <dbReference type="NCBI Taxonomy" id="2499852"/>
    <lineage>
        <taxon>Bacteria</taxon>
        <taxon>Pseudomonadati</taxon>
        <taxon>Pseudomonadota</taxon>
        <taxon>Alphaproteobacteria</taxon>
        <taxon>Hyphomicrobiales</taxon>
        <taxon>Methylobacteriaceae</taxon>
        <taxon>Methylobacterium</taxon>
    </lineage>
</organism>
<evidence type="ECO:0000313" key="2">
    <source>
        <dbReference type="Proteomes" id="UP000286997"/>
    </source>
</evidence>
<dbReference type="InterPro" id="IPR022037">
    <property type="entry name" value="DUF3606"/>
</dbReference>
<keyword evidence="2" id="KW-1185">Reference proteome</keyword>
<evidence type="ECO:0000313" key="1">
    <source>
        <dbReference type="EMBL" id="RVU17514.1"/>
    </source>
</evidence>
<sequence length="61" mass="6654">MASGPSSPHRAIQTIDIYCDKSRAHWSERLGITDEQLRQAVRQIGPRASTVAAHLGVSLRG</sequence>
<protein>
    <submittedName>
        <fullName evidence="1">DUF3606 domain-containing protein</fullName>
    </submittedName>
</protein>
<name>A0A437P5J9_9HYPH</name>
<gene>
    <name evidence="1" type="ORF">EOE48_14090</name>
</gene>
<dbReference type="Pfam" id="PF12244">
    <property type="entry name" value="DUF3606"/>
    <property type="match status" value="1"/>
</dbReference>
<reference evidence="1 2" key="1">
    <citation type="submission" date="2019-01" db="EMBL/GenBank/DDBJ databases">
        <authorList>
            <person name="Chen W.-M."/>
        </authorList>
    </citation>
    <scope>NUCLEOTIDE SEQUENCE [LARGE SCALE GENOMIC DNA]</scope>
    <source>
        <strain evidence="1 2">TER-1</strain>
    </source>
</reference>
<dbReference type="OrthoDB" id="8005393at2"/>
<proteinExistence type="predicted"/>
<dbReference type="Proteomes" id="UP000286997">
    <property type="component" value="Unassembled WGS sequence"/>
</dbReference>